<accession>A0A2N9HVL6</accession>
<feature type="transmembrane region" description="Helical" evidence="1">
    <location>
        <begin position="46"/>
        <end position="65"/>
    </location>
</feature>
<reference evidence="2" key="1">
    <citation type="submission" date="2018-02" db="EMBL/GenBank/DDBJ databases">
        <authorList>
            <person name="Cohen D.B."/>
            <person name="Kent A.D."/>
        </authorList>
    </citation>
    <scope>NUCLEOTIDE SEQUENCE</scope>
</reference>
<evidence type="ECO:0000256" key="1">
    <source>
        <dbReference type="SAM" id="Phobius"/>
    </source>
</evidence>
<protein>
    <submittedName>
        <fullName evidence="2">Uncharacterized protein</fullName>
    </submittedName>
</protein>
<sequence>MSSVPTTIRSLLCSWERSFPGRHTTFNVTFIAIRNHFQQQLMPNSFHIIFAFITPLMLNLIALRVSPTDSIRALCIAVDGLAILCTGAEERETKIK</sequence>
<evidence type="ECO:0000313" key="2">
    <source>
        <dbReference type="EMBL" id="SPD15810.1"/>
    </source>
</evidence>
<keyword evidence="1" id="KW-1133">Transmembrane helix</keyword>
<name>A0A2N9HVL6_FAGSY</name>
<dbReference type="AlphaFoldDB" id="A0A2N9HVL6"/>
<gene>
    <name evidence="2" type="ORF">FSB_LOCUS43692</name>
</gene>
<keyword evidence="1" id="KW-0812">Transmembrane</keyword>
<dbReference type="EMBL" id="OIVN01004163">
    <property type="protein sequence ID" value="SPD15810.1"/>
    <property type="molecule type" value="Genomic_DNA"/>
</dbReference>
<proteinExistence type="predicted"/>
<keyword evidence="1" id="KW-0472">Membrane</keyword>
<organism evidence="2">
    <name type="scientific">Fagus sylvatica</name>
    <name type="common">Beechnut</name>
    <dbReference type="NCBI Taxonomy" id="28930"/>
    <lineage>
        <taxon>Eukaryota</taxon>
        <taxon>Viridiplantae</taxon>
        <taxon>Streptophyta</taxon>
        <taxon>Embryophyta</taxon>
        <taxon>Tracheophyta</taxon>
        <taxon>Spermatophyta</taxon>
        <taxon>Magnoliopsida</taxon>
        <taxon>eudicotyledons</taxon>
        <taxon>Gunneridae</taxon>
        <taxon>Pentapetalae</taxon>
        <taxon>rosids</taxon>
        <taxon>fabids</taxon>
        <taxon>Fagales</taxon>
        <taxon>Fagaceae</taxon>
        <taxon>Fagus</taxon>
    </lineage>
</organism>